<protein>
    <submittedName>
        <fullName evidence="1">Uncharacterized protein</fullName>
    </submittedName>
</protein>
<keyword evidence="2" id="KW-1185">Reference proteome</keyword>
<organism evidence="1 2">
    <name type="scientific">Glossina pallidipes</name>
    <name type="common">Tsetse fly</name>
    <dbReference type="NCBI Taxonomy" id="7398"/>
    <lineage>
        <taxon>Eukaryota</taxon>
        <taxon>Metazoa</taxon>
        <taxon>Ecdysozoa</taxon>
        <taxon>Arthropoda</taxon>
        <taxon>Hexapoda</taxon>
        <taxon>Insecta</taxon>
        <taxon>Pterygota</taxon>
        <taxon>Neoptera</taxon>
        <taxon>Endopterygota</taxon>
        <taxon>Diptera</taxon>
        <taxon>Brachycera</taxon>
        <taxon>Muscomorpha</taxon>
        <taxon>Hippoboscoidea</taxon>
        <taxon>Glossinidae</taxon>
        <taxon>Glossina</taxon>
    </lineage>
</organism>
<dbReference type="EnsemblMetazoa" id="GPAI047879-RA">
    <property type="protein sequence ID" value="GPAI047879-PA"/>
    <property type="gene ID" value="GPAI047879"/>
</dbReference>
<dbReference type="VEuPathDB" id="VectorBase:GPAI047879"/>
<evidence type="ECO:0000313" key="1">
    <source>
        <dbReference type="EnsemblMetazoa" id="GPAI047879-PA"/>
    </source>
</evidence>
<sequence length="123" mass="13551">MNYLNHLSMKSLSYDWIGVGLKKTVVKIHVVPPHPESYAPLDPIPSNASRTCDNVLLPGERFRPFELVMHRGEPRESKNKRRLVALAMRSLGGNPNTSIIQANCSTSFSPGNNGNPVDIALNS</sequence>
<dbReference type="Proteomes" id="UP000092445">
    <property type="component" value="Unassembled WGS sequence"/>
</dbReference>
<proteinExistence type="predicted"/>
<accession>A0A1B0AJJ8</accession>
<evidence type="ECO:0000313" key="2">
    <source>
        <dbReference type="Proteomes" id="UP000092445"/>
    </source>
</evidence>
<reference evidence="1" key="2">
    <citation type="submission" date="2020-05" db="UniProtKB">
        <authorList>
            <consortium name="EnsemblMetazoa"/>
        </authorList>
    </citation>
    <scope>IDENTIFICATION</scope>
    <source>
        <strain evidence="1">IAEA</strain>
    </source>
</reference>
<reference evidence="2" key="1">
    <citation type="submission" date="2014-03" db="EMBL/GenBank/DDBJ databases">
        <authorList>
            <person name="Aksoy S."/>
            <person name="Warren W."/>
            <person name="Wilson R.K."/>
        </authorList>
    </citation>
    <scope>NUCLEOTIDE SEQUENCE [LARGE SCALE GENOMIC DNA]</scope>
    <source>
        <strain evidence="2">IAEA</strain>
    </source>
</reference>
<name>A0A1B0AJJ8_GLOPL</name>
<dbReference type="AlphaFoldDB" id="A0A1B0AJJ8"/>